<dbReference type="PANTHER" id="PTHR43077:SF10">
    <property type="entry name" value="TRANSPORT PERMEASE PROTEIN"/>
    <property type="match status" value="1"/>
</dbReference>
<proteinExistence type="predicted"/>
<feature type="transmembrane region" description="Helical" evidence="5">
    <location>
        <begin position="606"/>
        <end position="627"/>
    </location>
</feature>
<dbReference type="RefSeq" id="WP_152234221.1">
    <property type="nucleotide sequence ID" value="NZ_JBHSKZ010000009.1"/>
</dbReference>
<keyword evidence="4 5" id="KW-0472">Membrane</keyword>
<dbReference type="GO" id="GO:0140359">
    <property type="term" value="F:ABC-type transporter activity"/>
    <property type="evidence" value="ECO:0007669"/>
    <property type="project" value="InterPro"/>
</dbReference>
<evidence type="ECO:0000256" key="5">
    <source>
        <dbReference type="SAM" id="Phobius"/>
    </source>
</evidence>
<keyword evidence="3 5" id="KW-1133">Transmembrane helix</keyword>
<feature type="domain" description="ABC-2 type transporter transmembrane" evidence="6">
    <location>
        <begin position="485"/>
        <end position="709"/>
    </location>
</feature>
<feature type="transmembrane region" description="Helical" evidence="5">
    <location>
        <begin position="639"/>
        <end position="662"/>
    </location>
</feature>
<dbReference type="Proteomes" id="UP000441772">
    <property type="component" value="Unassembled WGS sequence"/>
</dbReference>
<evidence type="ECO:0000256" key="3">
    <source>
        <dbReference type="ARBA" id="ARBA00022989"/>
    </source>
</evidence>
<feature type="transmembrane region" description="Helical" evidence="5">
    <location>
        <begin position="20"/>
        <end position="44"/>
    </location>
</feature>
<protein>
    <submittedName>
        <fullName evidence="7">Phage infection protein</fullName>
    </submittedName>
</protein>
<feature type="transmembrane region" description="Helical" evidence="5">
    <location>
        <begin position="694"/>
        <end position="711"/>
    </location>
</feature>
<comment type="caution">
    <text evidence="7">The sequence shown here is derived from an EMBL/GenBank/DDBJ whole genome shotgun (WGS) entry which is preliminary data.</text>
</comment>
<evidence type="ECO:0000256" key="1">
    <source>
        <dbReference type="ARBA" id="ARBA00004141"/>
    </source>
</evidence>
<dbReference type="NCBIfam" id="TIGR03061">
    <property type="entry name" value="pip_yhgE_Nterm"/>
    <property type="match status" value="1"/>
</dbReference>
<accession>A0A6I1GM01</accession>
<sequence>MSTIWKLFTGDIRRITSNIVSVIIVIGLVAIPPIFTWFNVAASWDPFSNTKNLKFAVASVDEGYSSDLIPVKVTVGDQVVNALRANSQLDWTFTTRDDAVNGTKSGKYYAAVVIPKDFSKTMMTFFSTTKVSHAKLEYYTNEKLNALAPKVTGQGADQVALQVNRTFAQTITSTALSITSSLLDKLDDPRTTTMLDTFSDNVQRFASQLDGTADMLDSYASLTDTADELMSSAASLAHTAAAQVDKADDDLSGVKRGVTDISGALGSASDALSDALKTSAGSYAAVADNIDGLYTNADATAADVAASLRAQASRIDEQITQYRAIRDAIAALPDQTLSAVKLALNAIDSAIARQESARDALNTAAANIDAKRDTAAADRKAVAELAGQAKSAIADLRTTFTDTVQPQVDGLATQVRSITSTLKTNAGGLAAAVDELDATAGKADAKLADVKTTLTASATSLRTAGTRLTDFAAKLSGTLKAGDMDAVRKLLGDAQPESIAATLSAPVQLTRKAVFPVANFGSALSPLYTLLALWVGSLLMMVTLKTSVSRRVRAELAASLPEGRAVRPHQLYLGHFGVFAVISLLQSTVMFGGNLLFLHVQSVHPLLYMLTGWTSGLVYAFLIYTFVVSFGNVGKAIGVLLLVVQISGSGAAYPLQLLPGFISDISPFLPVTHSVNMIRAAIAGMYMNDYWTELGWLLAFLVPTLLLGLVLRKPLVGFNRWYVAKVESTKLLA</sequence>
<dbReference type="EMBL" id="WBVT01000009">
    <property type="protein sequence ID" value="KAB7790616.1"/>
    <property type="molecule type" value="Genomic_DNA"/>
</dbReference>
<dbReference type="InterPro" id="IPR013525">
    <property type="entry name" value="ABC2_TM"/>
</dbReference>
<evidence type="ECO:0000313" key="7">
    <source>
        <dbReference type="EMBL" id="KAB7790616.1"/>
    </source>
</evidence>
<comment type="subcellular location">
    <subcellularLocation>
        <location evidence="1">Membrane</location>
        <topology evidence="1">Multi-pass membrane protein</topology>
    </subcellularLocation>
</comment>
<reference evidence="7 8" key="1">
    <citation type="submission" date="2019-09" db="EMBL/GenBank/DDBJ databases">
        <title>Characterization of the phylogenetic diversity of two novel species belonging to the genus Bifidobacterium: Bifidobacterium cebidarum sp. nov. and Bifidobacterium leontopitheci sp. nov.</title>
        <authorList>
            <person name="Lugli G.A."/>
            <person name="Duranti S."/>
            <person name="Milani C."/>
            <person name="Turroni F."/>
            <person name="Ventura M."/>
        </authorList>
    </citation>
    <scope>NUCLEOTIDE SEQUENCE [LARGE SCALE GENOMIC DNA]</scope>
    <source>
        <strain evidence="7 8">LMG 31471</strain>
    </source>
</reference>
<evidence type="ECO:0000256" key="4">
    <source>
        <dbReference type="ARBA" id="ARBA00023136"/>
    </source>
</evidence>
<dbReference type="InterPro" id="IPR017500">
    <property type="entry name" value="Phage_infect_YhgE_N"/>
</dbReference>
<gene>
    <name evidence="7" type="ORF">F7D09_0869</name>
</gene>
<feature type="domain" description="ABC-2 type transporter transmembrane" evidence="6">
    <location>
        <begin position="28"/>
        <end position="184"/>
    </location>
</feature>
<dbReference type="GO" id="GO:0016020">
    <property type="term" value="C:membrane"/>
    <property type="evidence" value="ECO:0007669"/>
    <property type="project" value="UniProtKB-SubCell"/>
</dbReference>
<name>A0A6I1GM01_9BIFI</name>
<dbReference type="PANTHER" id="PTHR43077">
    <property type="entry name" value="TRANSPORT PERMEASE YVFS-RELATED"/>
    <property type="match status" value="1"/>
</dbReference>
<feature type="transmembrane region" description="Helical" evidence="5">
    <location>
        <begin position="576"/>
        <end position="600"/>
    </location>
</feature>
<dbReference type="Gene3D" id="3.40.1710.10">
    <property type="entry name" value="abc type-2 transporter like domain"/>
    <property type="match status" value="1"/>
</dbReference>
<evidence type="ECO:0000256" key="2">
    <source>
        <dbReference type="ARBA" id="ARBA00022692"/>
    </source>
</evidence>
<dbReference type="InterPro" id="IPR017501">
    <property type="entry name" value="Phage_infect_YhgE_C"/>
</dbReference>
<organism evidence="7 8">
    <name type="scientific">Bifidobacterium leontopitheci</name>
    <dbReference type="NCBI Taxonomy" id="2650774"/>
    <lineage>
        <taxon>Bacteria</taxon>
        <taxon>Bacillati</taxon>
        <taxon>Actinomycetota</taxon>
        <taxon>Actinomycetes</taxon>
        <taxon>Bifidobacteriales</taxon>
        <taxon>Bifidobacteriaceae</taxon>
        <taxon>Bifidobacterium</taxon>
    </lineage>
</organism>
<keyword evidence="2 5" id="KW-0812">Transmembrane</keyword>
<dbReference type="Pfam" id="PF12698">
    <property type="entry name" value="ABC2_membrane_3"/>
    <property type="match status" value="2"/>
</dbReference>
<evidence type="ECO:0000313" key="8">
    <source>
        <dbReference type="Proteomes" id="UP000441772"/>
    </source>
</evidence>
<keyword evidence="8" id="KW-1185">Reference proteome</keyword>
<dbReference type="NCBIfam" id="TIGR03062">
    <property type="entry name" value="pip_yhgE_Cterm"/>
    <property type="match status" value="1"/>
</dbReference>
<dbReference type="InterPro" id="IPR051328">
    <property type="entry name" value="T7SS_ABC-Transporter"/>
</dbReference>
<feature type="transmembrane region" description="Helical" evidence="5">
    <location>
        <begin position="527"/>
        <end position="544"/>
    </location>
</feature>
<dbReference type="AlphaFoldDB" id="A0A6I1GM01"/>
<evidence type="ECO:0000259" key="6">
    <source>
        <dbReference type="Pfam" id="PF12698"/>
    </source>
</evidence>